<dbReference type="PANTHER" id="PTHR12117">
    <property type="entry name" value="HISTONE ACETYLTRANSFERASE COMPLEX"/>
    <property type="match status" value="1"/>
</dbReference>
<feature type="domain" description="Prolyl 4-hydroxylase alpha subunit" evidence="4">
    <location>
        <begin position="90"/>
        <end position="265"/>
    </location>
</feature>
<keyword evidence="6" id="KW-1185">Reference proteome</keyword>
<dbReference type="SMART" id="SM00702">
    <property type="entry name" value="P4Hc"/>
    <property type="match status" value="1"/>
</dbReference>
<organism evidence="5 6">
    <name type="scientific">Prymnesium parvum</name>
    <name type="common">Toxic golden alga</name>
    <dbReference type="NCBI Taxonomy" id="97485"/>
    <lineage>
        <taxon>Eukaryota</taxon>
        <taxon>Haptista</taxon>
        <taxon>Haptophyta</taxon>
        <taxon>Prymnesiophyceae</taxon>
        <taxon>Prymnesiales</taxon>
        <taxon>Prymnesiaceae</taxon>
        <taxon>Prymnesium</taxon>
    </lineage>
</organism>
<comment type="cofactor">
    <cofactor evidence="1">
        <name>L-ascorbate</name>
        <dbReference type="ChEBI" id="CHEBI:38290"/>
    </cofactor>
</comment>
<evidence type="ECO:0000256" key="1">
    <source>
        <dbReference type="ARBA" id="ARBA00001961"/>
    </source>
</evidence>
<dbReference type="GO" id="GO:0031418">
    <property type="term" value="F:L-ascorbic acid binding"/>
    <property type="evidence" value="ECO:0007669"/>
    <property type="project" value="InterPro"/>
</dbReference>
<evidence type="ECO:0000313" key="6">
    <source>
        <dbReference type="Proteomes" id="UP001515480"/>
    </source>
</evidence>
<reference evidence="5 6" key="1">
    <citation type="journal article" date="2024" name="Science">
        <title>Giant polyketide synthase enzymes in the biosynthesis of giant marine polyether toxins.</title>
        <authorList>
            <person name="Fallon T.R."/>
            <person name="Shende V.V."/>
            <person name="Wierzbicki I.H."/>
            <person name="Pendleton A.L."/>
            <person name="Watervoot N.F."/>
            <person name="Auber R.P."/>
            <person name="Gonzalez D.J."/>
            <person name="Wisecaver J.H."/>
            <person name="Moore B.S."/>
        </authorList>
    </citation>
    <scope>NUCLEOTIDE SEQUENCE [LARGE SCALE GENOMIC DNA]</scope>
    <source>
        <strain evidence="5 6">12B1</strain>
    </source>
</reference>
<dbReference type="InterPro" id="IPR006620">
    <property type="entry name" value="Pro_4_hyd_alph"/>
</dbReference>
<dbReference type="PANTHER" id="PTHR12117:SF0">
    <property type="entry name" value="PROLYL 3-HYDROXYLASE OGFOD1"/>
    <property type="match status" value="1"/>
</dbReference>
<dbReference type="InterPro" id="IPR051842">
    <property type="entry name" value="uS12_prolyl_hydroxylase"/>
</dbReference>
<dbReference type="GO" id="GO:0005506">
    <property type="term" value="F:iron ion binding"/>
    <property type="evidence" value="ECO:0007669"/>
    <property type="project" value="InterPro"/>
</dbReference>
<accession>A0AB34IAP3</accession>
<evidence type="ECO:0000313" key="5">
    <source>
        <dbReference type="EMBL" id="KAL1495407.1"/>
    </source>
</evidence>
<dbReference type="InterPro" id="IPR039558">
    <property type="entry name" value="TPA1/OFD1_N"/>
</dbReference>
<comment type="caution">
    <text evidence="5">The sequence shown here is derived from an EMBL/GenBank/DDBJ whole genome shotgun (WGS) entry which is preliminary data.</text>
</comment>
<proteinExistence type="predicted"/>
<dbReference type="AlphaFoldDB" id="A0AB34IAP3"/>
<evidence type="ECO:0000256" key="2">
    <source>
        <dbReference type="ARBA" id="ARBA00022964"/>
    </source>
</evidence>
<sequence>MAWLAITAETMRSTPPTQPLTDILARSVPPKMSLLHGRPLSAPQSARPAPVLSELSAVRAGALDPAASAWLGGWWRRRDTRAAMASQLSRGVVQVHDFLAHDVAIALANEMNDCIGEGFQSRFHWLPNPLPSDKFPMLRAMHSLFGSQEMRAWAEALLGHGVQLDTITSMGTLYNPGDYTTVHSDTIHSSDGSRRLAFVLHLSRDWLPEWGGDMVFLNPYVATHPSFNRMTFFVVGDTRHQHMVTPVASTVPARARRLAFVGWFYSPTDDLADVREEVWKQRRISQEQFVLTVNGEDGRWYPGQYD</sequence>
<dbReference type="GO" id="GO:0006449">
    <property type="term" value="P:regulation of translational termination"/>
    <property type="evidence" value="ECO:0007669"/>
    <property type="project" value="TreeGrafter"/>
</dbReference>
<dbReference type="Pfam" id="PF13661">
    <property type="entry name" value="2OG-FeII_Oxy_4"/>
    <property type="match status" value="1"/>
</dbReference>
<evidence type="ECO:0000256" key="3">
    <source>
        <dbReference type="ARBA" id="ARBA00023002"/>
    </source>
</evidence>
<evidence type="ECO:0000259" key="4">
    <source>
        <dbReference type="SMART" id="SM00702"/>
    </source>
</evidence>
<dbReference type="EMBL" id="JBGBPQ010000032">
    <property type="protein sequence ID" value="KAL1495407.1"/>
    <property type="molecule type" value="Genomic_DNA"/>
</dbReference>
<dbReference type="Proteomes" id="UP001515480">
    <property type="component" value="Unassembled WGS sequence"/>
</dbReference>
<keyword evidence="3" id="KW-0560">Oxidoreductase</keyword>
<dbReference type="Gene3D" id="2.60.120.620">
    <property type="entry name" value="q2cbj1_9rhob like domain"/>
    <property type="match status" value="1"/>
</dbReference>
<gene>
    <name evidence="5" type="ORF">AB1Y20_016775</name>
</gene>
<dbReference type="GO" id="GO:0005737">
    <property type="term" value="C:cytoplasm"/>
    <property type="evidence" value="ECO:0007669"/>
    <property type="project" value="TreeGrafter"/>
</dbReference>
<dbReference type="GO" id="GO:0031543">
    <property type="term" value="F:peptidyl-proline dioxygenase activity"/>
    <property type="evidence" value="ECO:0007669"/>
    <property type="project" value="TreeGrafter"/>
</dbReference>
<protein>
    <recommendedName>
        <fullName evidence="4">Prolyl 4-hydroxylase alpha subunit domain-containing protein</fullName>
    </recommendedName>
</protein>
<keyword evidence="2" id="KW-0223">Dioxygenase</keyword>
<name>A0AB34IAP3_PRYPA</name>